<reference evidence="3" key="1">
    <citation type="submission" date="2018-11" db="EMBL/GenBank/DDBJ databases">
        <authorList>
            <consortium name="Pathogen Informatics"/>
        </authorList>
    </citation>
    <scope>NUCLEOTIDE SEQUENCE</scope>
</reference>
<keyword evidence="4" id="KW-1185">Reference proteome</keyword>
<dbReference type="AlphaFoldDB" id="A0A3S5CRX4"/>
<feature type="chain" id="PRO_5018640405" description="Secreted protein" evidence="2">
    <location>
        <begin position="18"/>
        <end position="68"/>
    </location>
</feature>
<dbReference type="EMBL" id="CAAALY010278849">
    <property type="protein sequence ID" value="VEL43105.1"/>
    <property type="molecule type" value="Genomic_DNA"/>
</dbReference>
<feature type="region of interest" description="Disordered" evidence="1">
    <location>
        <begin position="40"/>
        <end position="68"/>
    </location>
</feature>
<evidence type="ECO:0000313" key="4">
    <source>
        <dbReference type="Proteomes" id="UP000784294"/>
    </source>
</evidence>
<feature type="compositionally biased region" description="Low complexity" evidence="1">
    <location>
        <begin position="40"/>
        <end position="62"/>
    </location>
</feature>
<gene>
    <name evidence="3" type="ORF">PXEA_LOCUS36545</name>
</gene>
<dbReference type="Proteomes" id="UP000784294">
    <property type="component" value="Unassembled WGS sequence"/>
</dbReference>
<proteinExistence type="predicted"/>
<comment type="caution">
    <text evidence="3">The sequence shown here is derived from an EMBL/GenBank/DDBJ whole genome shotgun (WGS) entry which is preliminary data.</text>
</comment>
<feature type="signal peptide" evidence="2">
    <location>
        <begin position="1"/>
        <end position="17"/>
    </location>
</feature>
<protein>
    <recommendedName>
        <fullName evidence="5">Secreted protein</fullName>
    </recommendedName>
</protein>
<name>A0A3S5CRX4_9PLAT</name>
<sequence>MSIRLAASLTRACVISAVAVYATTTRRTNSGEAFAWRPLGQQSSSVSGSDLLSTRLTRTNRTPHQVSD</sequence>
<organism evidence="3 4">
    <name type="scientific">Protopolystoma xenopodis</name>
    <dbReference type="NCBI Taxonomy" id="117903"/>
    <lineage>
        <taxon>Eukaryota</taxon>
        <taxon>Metazoa</taxon>
        <taxon>Spiralia</taxon>
        <taxon>Lophotrochozoa</taxon>
        <taxon>Platyhelminthes</taxon>
        <taxon>Monogenea</taxon>
        <taxon>Polyopisthocotylea</taxon>
        <taxon>Polystomatidea</taxon>
        <taxon>Polystomatidae</taxon>
        <taxon>Protopolystoma</taxon>
    </lineage>
</organism>
<evidence type="ECO:0000256" key="2">
    <source>
        <dbReference type="SAM" id="SignalP"/>
    </source>
</evidence>
<evidence type="ECO:0008006" key="5">
    <source>
        <dbReference type="Google" id="ProtNLM"/>
    </source>
</evidence>
<evidence type="ECO:0000256" key="1">
    <source>
        <dbReference type="SAM" id="MobiDB-lite"/>
    </source>
</evidence>
<accession>A0A3S5CRX4</accession>
<evidence type="ECO:0000313" key="3">
    <source>
        <dbReference type="EMBL" id="VEL43105.1"/>
    </source>
</evidence>
<keyword evidence="2" id="KW-0732">Signal</keyword>